<dbReference type="Proteomes" id="UP000789901">
    <property type="component" value="Unassembled WGS sequence"/>
</dbReference>
<evidence type="ECO:0000313" key="3">
    <source>
        <dbReference type="Proteomes" id="UP000789901"/>
    </source>
</evidence>
<organism evidence="2 3">
    <name type="scientific">Gigaspora margarita</name>
    <dbReference type="NCBI Taxonomy" id="4874"/>
    <lineage>
        <taxon>Eukaryota</taxon>
        <taxon>Fungi</taxon>
        <taxon>Fungi incertae sedis</taxon>
        <taxon>Mucoromycota</taxon>
        <taxon>Glomeromycotina</taxon>
        <taxon>Glomeromycetes</taxon>
        <taxon>Diversisporales</taxon>
        <taxon>Gigasporaceae</taxon>
        <taxon>Gigaspora</taxon>
    </lineage>
</organism>
<feature type="region of interest" description="Disordered" evidence="1">
    <location>
        <begin position="1"/>
        <end position="27"/>
    </location>
</feature>
<reference evidence="2 3" key="1">
    <citation type="submission" date="2021-06" db="EMBL/GenBank/DDBJ databases">
        <authorList>
            <person name="Kallberg Y."/>
            <person name="Tangrot J."/>
            <person name="Rosling A."/>
        </authorList>
    </citation>
    <scope>NUCLEOTIDE SEQUENCE [LARGE SCALE GENOMIC DNA]</scope>
    <source>
        <strain evidence="2 3">120-4 pot B 10/14</strain>
    </source>
</reference>
<gene>
    <name evidence="2" type="ORF">GMARGA_LOCUS32264</name>
</gene>
<feature type="compositionally biased region" description="Basic and acidic residues" evidence="1">
    <location>
        <begin position="104"/>
        <end position="120"/>
    </location>
</feature>
<dbReference type="EMBL" id="CAJVQB010050220">
    <property type="protein sequence ID" value="CAG8834823.1"/>
    <property type="molecule type" value="Genomic_DNA"/>
</dbReference>
<feature type="region of interest" description="Disordered" evidence="1">
    <location>
        <begin position="85"/>
        <end position="120"/>
    </location>
</feature>
<sequence length="153" mass="16807">MSLIFKKENEKHEIAEQVPHHAPTPDIVMDDTEVNTSNTEVQTQTVMECPMEEGSQANTEAPNMEVNTVTQQDSSGVSSLPKLRDELDTLSPTGNATVQSNGHSDPHLSEHIVEPTKADKTRRLQSEGFIPVVSKKLAASRKSILIDKSMSQD</sequence>
<name>A0ABN7WKW0_GIGMA</name>
<proteinExistence type="predicted"/>
<comment type="caution">
    <text evidence="2">The sequence shown here is derived from an EMBL/GenBank/DDBJ whole genome shotgun (WGS) entry which is preliminary data.</text>
</comment>
<accession>A0ABN7WKW0</accession>
<evidence type="ECO:0000313" key="2">
    <source>
        <dbReference type="EMBL" id="CAG8834823.1"/>
    </source>
</evidence>
<feature type="compositionally biased region" description="Polar residues" evidence="1">
    <location>
        <begin position="90"/>
        <end position="103"/>
    </location>
</feature>
<feature type="compositionally biased region" description="Basic and acidic residues" evidence="1">
    <location>
        <begin position="1"/>
        <end position="19"/>
    </location>
</feature>
<evidence type="ECO:0000256" key="1">
    <source>
        <dbReference type="SAM" id="MobiDB-lite"/>
    </source>
</evidence>
<keyword evidence="3" id="KW-1185">Reference proteome</keyword>
<protein>
    <submittedName>
        <fullName evidence="2">40479_t:CDS:1</fullName>
    </submittedName>
</protein>